<dbReference type="AlphaFoldDB" id="A0A166E728"/>
<evidence type="ECO:0000256" key="1">
    <source>
        <dbReference type="SAM" id="MobiDB-lite"/>
    </source>
</evidence>
<dbReference type="OrthoDB" id="3256367at2759"/>
<accession>A0A166E728</accession>
<dbReference type="Proteomes" id="UP000076532">
    <property type="component" value="Unassembled WGS sequence"/>
</dbReference>
<dbReference type="EMBL" id="KV417604">
    <property type="protein sequence ID" value="KZP15460.1"/>
    <property type="molecule type" value="Genomic_DNA"/>
</dbReference>
<keyword evidence="3" id="KW-1185">Reference proteome</keyword>
<protein>
    <submittedName>
        <fullName evidence="2">Uncharacterized protein</fullName>
    </submittedName>
</protein>
<organism evidence="2 3">
    <name type="scientific">Athelia psychrophila</name>
    <dbReference type="NCBI Taxonomy" id="1759441"/>
    <lineage>
        <taxon>Eukaryota</taxon>
        <taxon>Fungi</taxon>
        <taxon>Dikarya</taxon>
        <taxon>Basidiomycota</taxon>
        <taxon>Agaricomycotina</taxon>
        <taxon>Agaricomycetes</taxon>
        <taxon>Agaricomycetidae</taxon>
        <taxon>Atheliales</taxon>
        <taxon>Atheliaceae</taxon>
        <taxon>Athelia</taxon>
    </lineage>
</organism>
<feature type="compositionally biased region" description="Polar residues" evidence="1">
    <location>
        <begin position="64"/>
        <end position="81"/>
    </location>
</feature>
<gene>
    <name evidence="2" type="ORF">FIBSPDRAFT_867204</name>
</gene>
<name>A0A166E728_9AGAM</name>
<sequence length="315" mass="34800">MAVSLSRVSKSMRNASASVRFQSVTCKDSHAIIGLTYALERVPPHQRIMRHLFVSSAPRHPSGRTINFSSHPNYQTTTNKASPARDGSAHYGILRILTLVAPTLHSLSIVAPNSTWAQLPLPACFPVLVELSIQHEFSGGCLSPAAFGSLRAAPSLKRLVLLGFLRVMEPLQLRDTIDGIAPALTHLRLPVDGGNVERLIRRLCAEVCSNARVHVPGMVQSHDHSTVQDIKTTGKSLEALFLGTAGQPTCIMARGEWRIVCAQVNPHGNYGRIDRPGEMYTHWFARLEGREGYWKEDFAGVAREELNMPDLRYRL</sequence>
<evidence type="ECO:0000313" key="2">
    <source>
        <dbReference type="EMBL" id="KZP15460.1"/>
    </source>
</evidence>
<proteinExistence type="predicted"/>
<evidence type="ECO:0000313" key="3">
    <source>
        <dbReference type="Proteomes" id="UP000076532"/>
    </source>
</evidence>
<feature type="region of interest" description="Disordered" evidence="1">
    <location>
        <begin position="64"/>
        <end position="85"/>
    </location>
</feature>
<reference evidence="2 3" key="1">
    <citation type="journal article" date="2016" name="Mol. Biol. Evol.">
        <title>Comparative Genomics of Early-Diverging Mushroom-Forming Fungi Provides Insights into the Origins of Lignocellulose Decay Capabilities.</title>
        <authorList>
            <person name="Nagy L.G."/>
            <person name="Riley R."/>
            <person name="Tritt A."/>
            <person name="Adam C."/>
            <person name="Daum C."/>
            <person name="Floudas D."/>
            <person name="Sun H."/>
            <person name="Yadav J.S."/>
            <person name="Pangilinan J."/>
            <person name="Larsson K.H."/>
            <person name="Matsuura K."/>
            <person name="Barry K."/>
            <person name="Labutti K."/>
            <person name="Kuo R."/>
            <person name="Ohm R.A."/>
            <person name="Bhattacharya S.S."/>
            <person name="Shirouzu T."/>
            <person name="Yoshinaga Y."/>
            <person name="Martin F.M."/>
            <person name="Grigoriev I.V."/>
            <person name="Hibbett D.S."/>
        </authorList>
    </citation>
    <scope>NUCLEOTIDE SEQUENCE [LARGE SCALE GENOMIC DNA]</scope>
    <source>
        <strain evidence="2 3">CBS 109695</strain>
    </source>
</reference>